<evidence type="ECO:0000259" key="1">
    <source>
        <dbReference type="Pfam" id="PF12697"/>
    </source>
</evidence>
<organism evidence="2 3">
    <name type="scientific">Variovorax humicola</name>
    <dbReference type="NCBI Taxonomy" id="1769758"/>
    <lineage>
        <taxon>Bacteria</taxon>
        <taxon>Pseudomonadati</taxon>
        <taxon>Pseudomonadota</taxon>
        <taxon>Betaproteobacteria</taxon>
        <taxon>Burkholderiales</taxon>
        <taxon>Comamonadaceae</taxon>
        <taxon>Variovorax</taxon>
    </lineage>
</organism>
<dbReference type="RefSeq" id="WP_340367547.1">
    <property type="nucleotide sequence ID" value="NZ_JBBKZV010000035.1"/>
</dbReference>
<dbReference type="PANTHER" id="PTHR47381:SF3">
    <property type="entry name" value="ALPHA_BETA-HYDROLASES SUPERFAMILY PROTEIN"/>
    <property type="match status" value="1"/>
</dbReference>
<keyword evidence="3" id="KW-1185">Reference proteome</keyword>
<gene>
    <name evidence="2" type="ORF">WKW80_31570</name>
</gene>
<dbReference type="Proteomes" id="UP001363010">
    <property type="component" value="Unassembled WGS sequence"/>
</dbReference>
<proteinExistence type="predicted"/>
<name>A0ABU8W8Y9_9BURK</name>
<evidence type="ECO:0000313" key="2">
    <source>
        <dbReference type="EMBL" id="MEJ8826511.1"/>
    </source>
</evidence>
<dbReference type="Gene3D" id="3.40.50.1820">
    <property type="entry name" value="alpha/beta hydrolase"/>
    <property type="match status" value="1"/>
</dbReference>
<sequence>MSKPAWLLLVIAALIFSYYARPFYDFSWVVMSRIRDAVTTRLGAPMLRQERQQVLDSADGQAREMDAYLQGLRDAQSLDRTLAALDFSSTDNYVLSTKAMRARFQESLRYPPPGYLDAITGKVADEPAGEDGIATYRRLEIPVLPGVHAIGYYMRPRNAGARDKLPLVIAAAGRGGIPEPTADGKLPIVQHDSKDFAWEALRRGYAVWLPTFAHFAFGSNDYRDRLAVNAWESGTSLPAIEIAKVVKALDVLTQRDDIDPQRVAMIGHSYGGFYTLYTSALEPRIRVAAVSAYLNDRAKVLDASAPGGFLDWRYPDSLTLWRDPAVVALVAPRPLLFIAGNQDQLFPIEGARRTAPEAARVYKQLGIGERFEFSEFVARHDFNGAAALDFVDKYMGRGAGSPK</sequence>
<comment type="caution">
    <text evidence="2">The sequence shown here is derived from an EMBL/GenBank/DDBJ whole genome shotgun (WGS) entry which is preliminary data.</text>
</comment>
<dbReference type="Pfam" id="PF12697">
    <property type="entry name" value="Abhydrolase_6"/>
    <property type="match status" value="1"/>
</dbReference>
<dbReference type="PANTHER" id="PTHR47381">
    <property type="entry name" value="ALPHA/BETA-HYDROLASES SUPERFAMILY PROTEIN"/>
    <property type="match status" value="1"/>
</dbReference>
<dbReference type="InterPro" id="IPR000073">
    <property type="entry name" value="AB_hydrolase_1"/>
</dbReference>
<dbReference type="GO" id="GO:0016787">
    <property type="term" value="F:hydrolase activity"/>
    <property type="evidence" value="ECO:0007669"/>
    <property type="project" value="UniProtKB-KW"/>
</dbReference>
<reference evidence="2 3" key="1">
    <citation type="submission" date="2024-03" db="EMBL/GenBank/DDBJ databases">
        <title>Novel species of the genus Variovorax.</title>
        <authorList>
            <person name="Liu Q."/>
            <person name="Xin Y.-H."/>
        </authorList>
    </citation>
    <scope>NUCLEOTIDE SEQUENCE [LARGE SCALE GENOMIC DNA]</scope>
    <source>
        <strain evidence="2 3">KACC 18501</strain>
    </source>
</reference>
<dbReference type="InterPro" id="IPR029058">
    <property type="entry name" value="AB_hydrolase_fold"/>
</dbReference>
<accession>A0ABU8W8Y9</accession>
<dbReference type="EMBL" id="JBBKZV010000035">
    <property type="protein sequence ID" value="MEJ8826511.1"/>
    <property type="molecule type" value="Genomic_DNA"/>
</dbReference>
<keyword evidence="2" id="KW-0378">Hydrolase</keyword>
<feature type="domain" description="AB hydrolase-1" evidence="1">
    <location>
        <begin position="200"/>
        <end position="330"/>
    </location>
</feature>
<protein>
    <submittedName>
        <fullName evidence="2">Alpha/beta fold hydrolase</fullName>
    </submittedName>
</protein>
<dbReference type="SUPFAM" id="SSF53474">
    <property type="entry name" value="alpha/beta-Hydrolases"/>
    <property type="match status" value="1"/>
</dbReference>
<evidence type="ECO:0000313" key="3">
    <source>
        <dbReference type="Proteomes" id="UP001363010"/>
    </source>
</evidence>